<feature type="signal peptide" evidence="1">
    <location>
        <begin position="1"/>
        <end position="23"/>
    </location>
</feature>
<proteinExistence type="predicted"/>
<evidence type="ECO:0008006" key="4">
    <source>
        <dbReference type="Google" id="ProtNLM"/>
    </source>
</evidence>
<comment type="caution">
    <text evidence="2">The sequence shown here is derived from an EMBL/GenBank/DDBJ whole genome shotgun (WGS) entry which is preliminary data.</text>
</comment>
<feature type="chain" id="PRO_5045117831" description="Lipoprotein" evidence="1">
    <location>
        <begin position="24"/>
        <end position="750"/>
    </location>
</feature>
<dbReference type="EMBL" id="BAABWH010000005">
    <property type="protein sequence ID" value="GAA6146015.1"/>
    <property type="molecule type" value="Genomic_DNA"/>
</dbReference>
<sequence length="750" mass="84985">MKTLRRYTSVLSLFLSLVLTGCGGEPIEEPPAEYNTLTECAIGDWLFTEEKGVTYFETNYVFHEDGTVELKKFVDVDNWELWLNAGETGNDVEIFPGVDLTLEQIGIVLWLSNYTGYFYTQGTYTVDDDAQQIQMTYPKNLVGRSRWGYNRAKSDFTTEKGNAGTDIEMTTESQTINCEDNQLIFASFGNSTGNLEDPITGSQTHIDINPDTMIGRFIDYTEPTPSQSIDYYQLSPIDGGYALNACSAPQETGSTSISIDTRSGAAYITEETAPYFLPEANTDAVYSYFARDGFLYRRNTQTGDEQQLDSLVQGYDGGVVFKDFIAQYAITEIDADSDVYETNLRLSYKDGSTSRELTLPFSAVPTGVYGSIALEEQNTRAEDRVFYFNPDTLEYRRIEPGRKSDYTDYSYYQLWLLGSFARIKYRLNPEDGPLTSVSTLMDLETGVELDHAPSGNDSYVTDIYHNGELLYVSTYLDEDTYTRTINIEARAYGQAPELRYSYSFNVSSLFIPPAGPFDVNYNSKSGVLYLRMVSLGGTYIIDLNNFSTLTTPLSVHTNLAEWQIVADRIPGHWESYDFPQDMMLYAMSPEGNATLLPKTEENRRTGYQIWKDTVFLSEQVKSRNDVKLVSFSTSEETLKEYQLPGFGGHQSITKYWPPVYSGSFKYQKRHYYLNTTTDAFELLEYPDQSFLNEIQNVEPIDDNLLRADLITFEQSCSTASSGTLRQEGPAFWIEWNDGTTSRDLTIFARQ</sequence>
<name>A0ABQ0A0T7_9GAMM</name>
<organism evidence="2 3">
    <name type="scientific">Thalassolituus maritimus</name>
    <dbReference type="NCBI Taxonomy" id="484498"/>
    <lineage>
        <taxon>Bacteria</taxon>
        <taxon>Pseudomonadati</taxon>
        <taxon>Pseudomonadota</taxon>
        <taxon>Gammaproteobacteria</taxon>
        <taxon>Oceanospirillales</taxon>
        <taxon>Oceanospirillaceae</taxon>
        <taxon>Thalassolituus</taxon>
    </lineage>
</organism>
<dbReference type="RefSeq" id="WP_353295160.1">
    <property type="nucleotide sequence ID" value="NZ_BAABWH010000005.1"/>
</dbReference>
<evidence type="ECO:0000313" key="3">
    <source>
        <dbReference type="Proteomes" id="UP001481413"/>
    </source>
</evidence>
<dbReference type="PROSITE" id="PS51257">
    <property type="entry name" value="PROKAR_LIPOPROTEIN"/>
    <property type="match status" value="1"/>
</dbReference>
<evidence type="ECO:0000256" key="1">
    <source>
        <dbReference type="SAM" id="SignalP"/>
    </source>
</evidence>
<accession>A0ABQ0A0T7</accession>
<evidence type="ECO:0000313" key="2">
    <source>
        <dbReference type="EMBL" id="GAA6146015.1"/>
    </source>
</evidence>
<keyword evidence="1" id="KW-0732">Signal</keyword>
<dbReference type="Proteomes" id="UP001481413">
    <property type="component" value="Unassembled WGS sequence"/>
</dbReference>
<reference evidence="2 3" key="1">
    <citation type="submission" date="2024-04" db="EMBL/GenBank/DDBJ databases">
        <title>Draft genome sequence of Thalassolituus maritimus NBRC 116585.</title>
        <authorList>
            <person name="Miyakawa T."/>
            <person name="Kusuya Y."/>
            <person name="Miura T."/>
        </authorList>
    </citation>
    <scope>NUCLEOTIDE SEQUENCE [LARGE SCALE GENOMIC DNA]</scope>
    <source>
        <strain evidence="2 3">5NW40-0001</strain>
    </source>
</reference>
<gene>
    <name evidence="2" type="ORF">NBRC116585_21330</name>
</gene>
<keyword evidence="3" id="KW-1185">Reference proteome</keyword>
<protein>
    <recommendedName>
        <fullName evidence="4">Lipoprotein</fullName>
    </recommendedName>
</protein>